<dbReference type="Gene3D" id="3.20.20.450">
    <property type="entry name" value="EAL domain"/>
    <property type="match status" value="1"/>
</dbReference>
<dbReference type="InterPro" id="IPR035919">
    <property type="entry name" value="EAL_sf"/>
</dbReference>
<dbReference type="InterPro" id="IPR013976">
    <property type="entry name" value="HDOD"/>
</dbReference>
<dbReference type="EMBL" id="FLOB01000002">
    <property type="protein sequence ID" value="SBS28914.1"/>
    <property type="molecule type" value="Genomic_DNA"/>
</dbReference>
<dbReference type="AlphaFoldDB" id="A0A1A8TBE7"/>
<evidence type="ECO:0000259" key="2">
    <source>
        <dbReference type="PROSITE" id="PS51833"/>
    </source>
</evidence>
<dbReference type="Gene3D" id="1.10.3210.10">
    <property type="entry name" value="Hypothetical protein af1432"/>
    <property type="match status" value="1"/>
</dbReference>
<organism evidence="3 4">
    <name type="scientific">Marinomonas spartinae</name>
    <dbReference type="NCBI Taxonomy" id="1792290"/>
    <lineage>
        <taxon>Bacteria</taxon>
        <taxon>Pseudomonadati</taxon>
        <taxon>Pseudomonadota</taxon>
        <taxon>Gammaproteobacteria</taxon>
        <taxon>Oceanospirillales</taxon>
        <taxon>Oceanospirillaceae</taxon>
        <taxon>Marinomonas</taxon>
    </lineage>
</organism>
<dbReference type="InterPro" id="IPR052340">
    <property type="entry name" value="RNase_Y/CdgJ"/>
</dbReference>
<dbReference type="PANTHER" id="PTHR33525:SF4">
    <property type="entry name" value="CYCLIC DI-GMP PHOSPHODIESTERASE CDGJ"/>
    <property type="match status" value="1"/>
</dbReference>
<dbReference type="Pfam" id="PF00563">
    <property type="entry name" value="EAL"/>
    <property type="match status" value="1"/>
</dbReference>
<evidence type="ECO:0000313" key="4">
    <source>
        <dbReference type="Proteomes" id="UP000092544"/>
    </source>
</evidence>
<dbReference type="PIRSF" id="PIRSF003180">
    <property type="entry name" value="DiGMPpdiest_YuxH"/>
    <property type="match status" value="1"/>
</dbReference>
<feature type="domain" description="HDOD" evidence="2">
    <location>
        <begin position="211"/>
        <end position="396"/>
    </location>
</feature>
<dbReference type="SUPFAM" id="SSF141868">
    <property type="entry name" value="EAL domain-like"/>
    <property type="match status" value="1"/>
</dbReference>
<sequence>MSEFSSTLDELMMAQQPIFKRNREMFGYELLFRDDTHTTQASDGLQPTDGNSATSQVLVNLCIGINQLESQIRMPFFVNMTTELILSDAFIPIDPNTLYIEIVENQVISEDFIEAVSRWRQAGYRFALDHYQFSEEYEALLPFISVIKIDVKLTSPNLFSEQINQLKARGLILLAEKIEDQSMFELCKDIGFDLFQGCFLQSPSPIKGKKIDSTTQSALRLVTALQDKDISINKVTELVAQSPKLSFQLLRILNSPLCGISKRVESIKDAVIFLGLVQIKRWALLITLASSSSSSEALMKMLLTRGRCCQILAEQDEKNLSDTAFITGTMSGIDALYGIEKHLILEQVSLGQDIIDAIFDYKGKLGEYLKITLGIENNQASVPDTVSKENRAKYNRAFLDAMIWSNDVLRAIS</sequence>
<dbReference type="SMART" id="SM00052">
    <property type="entry name" value="EAL"/>
    <property type="match status" value="1"/>
</dbReference>
<dbReference type="InterPro" id="IPR014408">
    <property type="entry name" value="dGMP_Pdiesterase_EAL/HD-GYP"/>
</dbReference>
<dbReference type="PANTHER" id="PTHR33525">
    <property type="match status" value="1"/>
</dbReference>
<dbReference type="STRING" id="1792290.MSP8886_01360"/>
<dbReference type="SUPFAM" id="SSF109604">
    <property type="entry name" value="HD-domain/PDEase-like"/>
    <property type="match status" value="1"/>
</dbReference>
<gene>
    <name evidence="3" type="ORF">MSP8886_01360</name>
</gene>
<dbReference type="PROSITE" id="PS51833">
    <property type="entry name" value="HDOD"/>
    <property type="match status" value="1"/>
</dbReference>
<dbReference type="RefSeq" id="WP_067013992.1">
    <property type="nucleotide sequence ID" value="NZ_FLOB01000002.1"/>
</dbReference>
<feature type="domain" description="EAL" evidence="1">
    <location>
        <begin position="1"/>
        <end position="217"/>
    </location>
</feature>
<keyword evidence="4" id="KW-1185">Reference proteome</keyword>
<reference evidence="3 4" key="1">
    <citation type="submission" date="2016-06" db="EMBL/GenBank/DDBJ databases">
        <authorList>
            <person name="Kjaerup R.B."/>
            <person name="Dalgaard T.S."/>
            <person name="Juul-Madsen H.R."/>
        </authorList>
    </citation>
    <scope>NUCLEOTIDE SEQUENCE [LARGE SCALE GENOMIC DNA]</scope>
    <source>
        <strain evidence="3 4">CECT 8886</strain>
    </source>
</reference>
<protein>
    <submittedName>
        <fullName evidence="3">EAL domain protein</fullName>
    </submittedName>
</protein>
<accession>A0A1A8TBE7</accession>
<evidence type="ECO:0000313" key="3">
    <source>
        <dbReference type="EMBL" id="SBS28914.1"/>
    </source>
</evidence>
<dbReference type="InterPro" id="IPR001633">
    <property type="entry name" value="EAL_dom"/>
</dbReference>
<name>A0A1A8TBE7_9GAMM</name>
<dbReference type="Proteomes" id="UP000092544">
    <property type="component" value="Unassembled WGS sequence"/>
</dbReference>
<proteinExistence type="predicted"/>
<dbReference type="OrthoDB" id="9804751at2"/>
<dbReference type="PROSITE" id="PS50883">
    <property type="entry name" value="EAL"/>
    <property type="match status" value="1"/>
</dbReference>
<evidence type="ECO:0000259" key="1">
    <source>
        <dbReference type="PROSITE" id="PS50883"/>
    </source>
</evidence>
<dbReference type="Pfam" id="PF08668">
    <property type="entry name" value="HDOD"/>
    <property type="match status" value="1"/>
</dbReference>